<dbReference type="EMBL" id="JBHSED010000040">
    <property type="protein sequence ID" value="MFC4305551.1"/>
    <property type="molecule type" value="Genomic_DNA"/>
</dbReference>
<evidence type="ECO:0000256" key="1">
    <source>
        <dbReference type="SAM" id="Phobius"/>
    </source>
</evidence>
<reference evidence="3" key="1">
    <citation type="journal article" date="2019" name="Int. J. Syst. Evol. Microbiol.">
        <title>The Global Catalogue of Microorganisms (GCM) 10K type strain sequencing project: providing services to taxonomists for standard genome sequencing and annotation.</title>
        <authorList>
            <consortium name="The Broad Institute Genomics Platform"/>
            <consortium name="The Broad Institute Genome Sequencing Center for Infectious Disease"/>
            <person name="Wu L."/>
            <person name="Ma J."/>
        </authorList>
    </citation>
    <scope>NUCLEOTIDE SEQUENCE [LARGE SCALE GENOMIC DNA]</scope>
    <source>
        <strain evidence="3">CGMCC 4.1641</strain>
    </source>
</reference>
<keyword evidence="1" id="KW-0472">Membrane</keyword>
<dbReference type="RefSeq" id="WP_204601155.1">
    <property type="nucleotide sequence ID" value="NZ_JBHSED010000040.1"/>
</dbReference>
<evidence type="ECO:0000313" key="2">
    <source>
        <dbReference type="EMBL" id="MFC4305551.1"/>
    </source>
</evidence>
<comment type="caution">
    <text evidence="2">The sequence shown here is derived from an EMBL/GenBank/DDBJ whole genome shotgun (WGS) entry which is preliminary data.</text>
</comment>
<dbReference type="Proteomes" id="UP001595755">
    <property type="component" value="Unassembled WGS sequence"/>
</dbReference>
<accession>A0ABV8SD95</accession>
<protein>
    <recommendedName>
        <fullName evidence="4">DUF3169 family protein</fullName>
    </recommendedName>
</protein>
<feature type="transmembrane region" description="Helical" evidence="1">
    <location>
        <begin position="7"/>
        <end position="28"/>
    </location>
</feature>
<proteinExistence type="predicted"/>
<evidence type="ECO:0000313" key="3">
    <source>
        <dbReference type="Proteomes" id="UP001595755"/>
    </source>
</evidence>
<sequence>MVKTLKILAISTFILAFIGGIVCGNVYAIEPEYRYDDEKFNWAIALALWVSGAISGIFILAFSFLLEHVENMSYNIQMLVNENKGPSPSAPKLGNSKASLSKLSGYSIGADRSE</sequence>
<feature type="transmembrane region" description="Helical" evidence="1">
    <location>
        <begin position="40"/>
        <end position="66"/>
    </location>
</feature>
<evidence type="ECO:0008006" key="4">
    <source>
        <dbReference type="Google" id="ProtNLM"/>
    </source>
</evidence>
<name>A0ABV8SD95_9BACL</name>
<organism evidence="2 3">
    <name type="scientific">Cohnella boryungensis</name>
    <dbReference type="NCBI Taxonomy" id="768479"/>
    <lineage>
        <taxon>Bacteria</taxon>
        <taxon>Bacillati</taxon>
        <taxon>Bacillota</taxon>
        <taxon>Bacilli</taxon>
        <taxon>Bacillales</taxon>
        <taxon>Paenibacillaceae</taxon>
        <taxon>Cohnella</taxon>
    </lineage>
</organism>
<keyword evidence="3" id="KW-1185">Reference proteome</keyword>
<keyword evidence="1" id="KW-0812">Transmembrane</keyword>
<gene>
    <name evidence="2" type="ORF">ACFO1S_19145</name>
</gene>
<keyword evidence="1" id="KW-1133">Transmembrane helix</keyword>